<sequence>MLARVRERGVEAVTVAVAYHQARDVMPHASVRRVVHRHDGVFLPLPPEVWEGVRLRPAAQPAEEVVAVARLLEDTAPGEVLAWTVFLHNTTLGTAHPDVCAENCFGDRLLADLCPANPDVADYAVALARTAAAAGPVVAEALAYGTFDHGHHHERSFVPLGPGERLLLGLCFCAHCRRAAGAAGVDADRLRAAVAGHLDRVLGGEEVTTSDDPASLSAAVGEDLAGFLAVRQDVVTALTRRVADAVHADGGRLVYLDLTGALLGYGSGTPEGPSAAEQGWRTGVDASALAPLVDGYAYLGYARDVERLRVDVASVVDAVGGRCPVRVVLRPGHPDTGDAANLAEKTAACASLGVAAVDFYNYGMYPWPVLDRIPAALTAAGDPDQSPV</sequence>
<dbReference type="Proteomes" id="UP001143474">
    <property type="component" value="Unassembled WGS sequence"/>
</dbReference>
<dbReference type="AlphaFoldDB" id="A0A9W6I8A5"/>
<protein>
    <recommendedName>
        <fullName evidence="3">Alanine-rich protein</fullName>
    </recommendedName>
</protein>
<keyword evidence="2" id="KW-1185">Reference proteome</keyword>
<name>A0A9W6I8A5_9ACTN</name>
<reference evidence="1" key="2">
    <citation type="submission" date="2023-01" db="EMBL/GenBank/DDBJ databases">
        <authorList>
            <person name="Sun Q."/>
            <person name="Evtushenko L."/>
        </authorList>
    </citation>
    <scope>NUCLEOTIDE SEQUENCE</scope>
    <source>
        <strain evidence="1">VKM Ac-2007</strain>
    </source>
</reference>
<evidence type="ECO:0000313" key="1">
    <source>
        <dbReference type="EMBL" id="GLK12800.1"/>
    </source>
</evidence>
<dbReference type="EMBL" id="BSEV01000018">
    <property type="protein sequence ID" value="GLK12800.1"/>
    <property type="molecule type" value="Genomic_DNA"/>
</dbReference>
<comment type="caution">
    <text evidence="1">The sequence shown here is derived from an EMBL/GenBank/DDBJ whole genome shotgun (WGS) entry which is preliminary data.</text>
</comment>
<evidence type="ECO:0000313" key="2">
    <source>
        <dbReference type="Proteomes" id="UP001143474"/>
    </source>
</evidence>
<organism evidence="1 2">
    <name type="scientific">Streptosporangium carneum</name>
    <dbReference type="NCBI Taxonomy" id="47481"/>
    <lineage>
        <taxon>Bacteria</taxon>
        <taxon>Bacillati</taxon>
        <taxon>Actinomycetota</taxon>
        <taxon>Actinomycetes</taxon>
        <taxon>Streptosporangiales</taxon>
        <taxon>Streptosporangiaceae</taxon>
        <taxon>Streptosporangium</taxon>
    </lineage>
</organism>
<reference evidence="1" key="1">
    <citation type="journal article" date="2014" name="Int. J. Syst. Evol. Microbiol.">
        <title>Complete genome sequence of Corynebacterium casei LMG S-19264T (=DSM 44701T), isolated from a smear-ripened cheese.</title>
        <authorList>
            <consortium name="US DOE Joint Genome Institute (JGI-PGF)"/>
            <person name="Walter F."/>
            <person name="Albersmeier A."/>
            <person name="Kalinowski J."/>
            <person name="Ruckert C."/>
        </authorList>
    </citation>
    <scope>NUCLEOTIDE SEQUENCE</scope>
    <source>
        <strain evidence="1">VKM Ac-2007</strain>
    </source>
</reference>
<evidence type="ECO:0008006" key="3">
    <source>
        <dbReference type="Google" id="ProtNLM"/>
    </source>
</evidence>
<accession>A0A9W6I8A5</accession>
<proteinExistence type="predicted"/>
<gene>
    <name evidence="1" type="ORF">GCM10017600_62100</name>
</gene>